<name>A0A285VUY7_9GAMM</name>
<proteinExistence type="predicted"/>
<gene>
    <name evidence="1" type="ORF">SAMN05421509_10747</name>
</gene>
<protein>
    <submittedName>
        <fullName evidence="1">Uncharacterized protein</fullName>
    </submittedName>
</protein>
<evidence type="ECO:0000313" key="1">
    <source>
        <dbReference type="EMBL" id="SOC56451.1"/>
    </source>
</evidence>
<dbReference type="RefSeq" id="WP_097023387.1">
    <property type="nucleotide sequence ID" value="NZ_OBQJ01000007.1"/>
</dbReference>
<evidence type="ECO:0000313" key="2">
    <source>
        <dbReference type="Proteomes" id="UP000219023"/>
    </source>
</evidence>
<dbReference type="EMBL" id="OBQJ01000007">
    <property type="protein sequence ID" value="SOC56451.1"/>
    <property type="molecule type" value="Genomic_DNA"/>
</dbReference>
<reference evidence="1 2" key="1">
    <citation type="submission" date="2017-08" db="EMBL/GenBank/DDBJ databases">
        <authorList>
            <person name="de Groot N.N."/>
        </authorList>
    </citation>
    <scope>NUCLEOTIDE SEQUENCE [LARGE SCALE GENOMIC DNA]</scope>
    <source>
        <strain evidence="1 2">USBA 855</strain>
    </source>
</reference>
<dbReference type="AlphaFoldDB" id="A0A285VUY7"/>
<accession>A0A285VUY7</accession>
<dbReference type="Proteomes" id="UP000219023">
    <property type="component" value="Unassembled WGS sequence"/>
</dbReference>
<sequence length="238" mass="26416">MPHTTDTAGRAWHIEHTEPTGAGIDVHYGYPADAPRTGPPRVADTPELVAYLWRVSMQDAMRTLPIGEGALRRIRQRHGITRDAQRMAASARERDALAAKPAALITPNADHHDATPSYAAALVNDLSRTLSRAAIGRRAGIDYTRVLELAAGAAMTYPEQFTLERLRAGERLDWMRRDDAPPTPGDVAMLREGVGLSKRQAADAVFADIKSWRAWEEGKTPMPLAKWALFQYRCRDLR</sequence>
<organism evidence="1 2">
    <name type="scientific">Chromohalobacter canadensis</name>
    <dbReference type="NCBI Taxonomy" id="141389"/>
    <lineage>
        <taxon>Bacteria</taxon>
        <taxon>Pseudomonadati</taxon>
        <taxon>Pseudomonadota</taxon>
        <taxon>Gammaproteobacteria</taxon>
        <taxon>Oceanospirillales</taxon>
        <taxon>Halomonadaceae</taxon>
        <taxon>Chromohalobacter</taxon>
    </lineage>
</organism>